<evidence type="ECO:0000313" key="3">
    <source>
        <dbReference type="Proteomes" id="UP000004778"/>
    </source>
</evidence>
<dbReference type="AlphaFoldDB" id="C0W4F9"/>
<dbReference type="HOGENOM" id="CLU_2314129_0_0_11"/>
<feature type="region of interest" description="Disordered" evidence="1">
    <location>
        <begin position="66"/>
        <end position="99"/>
    </location>
</feature>
<dbReference type="EMBL" id="ACFH01000051">
    <property type="protein sequence ID" value="EEH66387.1"/>
    <property type="molecule type" value="Genomic_DNA"/>
</dbReference>
<proteinExistence type="predicted"/>
<comment type="caution">
    <text evidence="2">The sequence shown here is derived from an EMBL/GenBank/DDBJ whole genome shotgun (WGS) entry which is preliminary data.</text>
</comment>
<keyword evidence="3" id="KW-1185">Reference proteome</keyword>
<dbReference type="Proteomes" id="UP000004778">
    <property type="component" value="Unassembled WGS sequence"/>
</dbReference>
<evidence type="ECO:0000313" key="2">
    <source>
        <dbReference type="EMBL" id="EEH66387.1"/>
    </source>
</evidence>
<evidence type="ECO:0000256" key="1">
    <source>
        <dbReference type="SAM" id="MobiDB-lite"/>
    </source>
</evidence>
<accession>C0W4F9</accession>
<gene>
    <name evidence="2" type="ORF">HMPREF0058_0753</name>
</gene>
<sequence length="99" mass="11186">MYRDEIPADLILTLIRERLPFEPYSMHRARCLLGGEQWFGWSVDTTKLADTADATLLGAKASAVNPKVRLKPSERSSRPSAPPQRRPRSLMESFSSLLE</sequence>
<reference evidence="2 3" key="1">
    <citation type="submission" date="2009-01" db="EMBL/GenBank/DDBJ databases">
        <authorList>
            <person name="Qin X."/>
            <person name="Bachman B."/>
            <person name="Battles P."/>
            <person name="Bell A."/>
            <person name="Bess C."/>
            <person name="Bickham C."/>
            <person name="Chaboub L."/>
            <person name="Chen D."/>
            <person name="Coyle M."/>
            <person name="Deiros D.R."/>
            <person name="Dinh H."/>
            <person name="Forbes L."/>
            <person name="Fowler G."/>
            <person name="Francisco L."/>
            <person name="Fu Q."/>
            <person name="Gubbala S."/>
            <person name="Hale W."/>
            <person name="Han Y."/>
            <person name="Hemphill L."/>
            <person name="Highlander S.K."/>
            <person name="Hirani K."/>
            <person name="Hogues M."/>
            <person name="Jackson L."/>
            <person name="Jakkamsetti A."/>
            <person name="Javaid M."/>
            <person name="Jiang H."/>
            <person name="Korchina V."/>
            <person name="Kovar C."/>
            <person name="Lara F."/>
            <person name="Lee S."/>
            <person name="Mata R."/>
            <person name="Mathew T."/>
            <person name="Moen C."/>
            <person name="Morales K."/>
            <person name="Munidasa M."/>
            <person name="Nazareth L."/>
            <person name="Ngo R."/>
            <person name="Nguyen L."/>
            <person name="Okwuonu G."/>
            <person name="Ongeri F."/>
            <person name="Patil S."/>
            <person name="Petrosino J."/>
            <person name="Pham C."/>
            <person name="Pham P."/>
            <person name="Pu L.-L."/>
            <person name="Puazo M."/>
            <person name="Raj R."/>
            <person name="Reid J."/>
            <person name="Rouhana J."/>
            <person name="Saada N."/>
            <person name="Shang Y."/>
            <person name="Simmons D."/>
            <person name="Thornton R."/>
            <person name="Warren J."/>
            <person name="Weissenberger G."/>
            <person name="Zhang J."/>
            <person name="Zhang L."/>
            <person name="Zhou C."/>
            <person name="Zhu D."/>
            <person name="Muzny D."/>
            <person name="Worley K."/>
            <person name="Gibbs R."/>
        </authorList>
    </citation>
    <scope>NUCLEOTIDE SEQUENCE [LARGE SCALE GENOMIC DNA]</scope>
    <source>
        <strain evidence="2 3">DSM 15434</strain>
    </source>
</reference>
<dbReference type="STRING" id="103621.GCA_001067145_01359"/>
<organism evidence="2 3">
    <name type="scientific">Actinomyces urogenitalis DSM 15434</name>
    <dbReference type="NCBI Taxonomy" id="525246"/>
    <lineage>
        <taxon>Bacteria</taxon>
        <taxon>Bacillati</taxon>
        <taxon>Actinomycetota</taxon>
        <taxon>Actinomycetes</taxon>
        <taxon>Actinomycetales</taxon>
        <taxon>Actinomycetaceae</taxon>
        <taxon>Actinomyces</taxon>
    </lineage>
</organism>
<name>C0W4F9_9ACTO</name>
<dbReference type="RefSeq" id="WP_006547720.1">
    <property type="nucleotide sequence ID" value="NZ_DS999574.1"/>
</dbReference>
<protein>
    <submittedName>
        <fullName evidence="2">Uncharacterized protein</fullName>
    </submittedName>
</protein>